<organism evidence="1 2">
    <name type="scientific">Aureimonas altamirensis DSM 21988</name>
    <dbReference type="NCBI Taxonomy" id="1121026"/>
    <lineage>
        <taxon>Bacteria</taxon>
        <taxon>Pseudomonadati</taxon>
        <taxon>Pseudomonadota</taxon>
        <taxon>Alphaproteobacteria</taxon>
        <taxon>Hyphomicrobiales</taxon>
        <taxon>Aurantimonadaceae</taxon>
        <taxon>Aureimonas</taxon>
    </lineage>
</organism>
<gene>
    <name evidence="1" type="ORF">SAMN02745911_3790</name>
</gene>
<dbReference type="EMBL" id="FQZC01000005">
    <property type="protein sequence ID" value="SHJ94983.1"/>
    <property type="molecule type" value="Genomic_DNA"/>
</dbReference>
<protein>
    <submittedName>
        <fullName evidence="1">Uncharacterized protein</fullName>
    </submittedName>
</protein>
<proteinExistence type="predicted"/>
<dbReference type="Proteomes" id="UP000184290">
    <property type="component" value="Unassembled WGS sequence"/>
</dbReference>
<evidence type="ECO:0000313" key="1">
    <source>
        <dbReference type="EMBL" id="SHJ94983.1"/>
    </source>
</evidence>
<reference evidence="1 2" key="1">
    <citation type="submission" date="2016-11" db="EMBL/GenBank/DDBJ databases">
        <authorList>
            <person name="Varghese N."/>
            <person name="Submissions S."/>
        </authorList>
    </citation>
    <scope>NUCLEOTIDE SEQUENCE [LARGE SCALE GENOMIC DNA]</scope>
    <source>
        <strain evidence="1 2">DSM 21988</strain>
    </source>
</reference>
<evidence type="ECO:0000313" key="2">
    <source>
        <dbReference type="Proteomes" id="UP000184290"/>
    </source>
</evidence>
<keyword evidence="2" id="KW-1185">Reference proteome</keyword>
<accession>A0ABY1IQU5</accession>
<sequence length="277" mass="31367">MFAGRVPEADLSDGSQDRIDSAVSESSLDLETLKANRHISVDAQRFIADQIRSDITYRELLNWRGMPNGMELSATCELIYDYIDEGRSLKAYQIFNGQQLSARLSSLANLTIREFIEDRVLHRREEDSVSAAVQAALRFIRSYVIYTFPRQLSAINAVYNDVLSKIGVPAKANYSLFMAKTENLFLDSGLFALDEYGVPPQMARRIGEKHRDIDSLDGALRLIAAMDLEQQYFHPLERNLRAWRQAMIYSGLTSPRSTMKPPILGGTISLQRISHSR</sequence>
<comment type="caution">
    <text evidence="1">The sequence shown here is derived from an EMBL/GenBank/DDBJ whole genome shotgun (WGS) entry which is preliminary data.</text>
</comment>
<dbReference type="RefSeq" id="WP_060610128.1">
    <property type="nucleotide sequence ID" value="NZ_FQZC01000005.1"/>
</dbReference>
<name>A0ABY1IQU5_9HYPH</name>